<feature type="domain" description="N-acetyltransferase" evidence="1">
    <location>
        <begin position="14"/>
        <end position="157"/>
    </location>
</feature>
<organism evidence="2 3">
    <name type="scientific">Parablautia muri</name>
    <dbReference type="NCBI Taxonomy" id="2320879"/>
    <lineage>
        <taxon>Bacteria</taxon>
        <taxon>Bacillati</taxon>
        <taxon>Bacillota</taxon>
        <taxon>Clostridia</taxon>
        <taxon>Lachnospirales</taxon>
        <taxon>Lachnospiraceae</taxon>
        <taxon>Parablautia</taxon>
    </lineage>
</organism>
<dbReference type="CDD" id="cd04301">
    <property type="entry name" value="NAT_SF"/>
    <property type="match status" value="1"/>
</dbReference>
<keyword evidence="3" id="KW-1185">Reference proteome</keyword>
<dbReference type="InterPro" id="IPR000182">
    <property type="entry name" value="GNAT_dom"/>
</dbReference>
<dbReference type="Pfam" id="PF00583">
    <property type="entry name" value="Acetyltransf_1"/>
    <property type="match status" value="1"/>
</dbReference>
<dbReference type="InterPro" id="IPR016181">
    <property type="entry name" value="Acyl_CoA_acyltransferase"/>
</dbReference>
<evidence type="ECO:0000259" key="1">
    <source>
        <dbReference type="PROSITE" id="PS51186"/>
    </source>
</evidence>
<dbReference type="EMBL" id="QZDT01000014">
    <property type="protein sequence ID" value="NBJ92950.1"/>
    <property type="molecule type" value="Genomic_DNA"/>
</dbReference>
<dbReference type="RefSeq" id="WP_160560034.1">
    <property type="nucleotide sequence ID" value="NZ_QZDT01000014.1"/>
</dbReference>
<comment type="caution">
    <text evidence="2">The sequence shown here is derived from an EMBL/GenBank/DDBJ whole genome shotgun (WGS) entry which is preliminary data.</text>
</comment>
<dbReference type="GO" id="GO:0016747">
    <property type="term" value="F:acyltransferase activity, transferring groups other than amino-acyl groups"/>
    <property type="evidence" value="ECO:0007669"/>
    <property type="project" value="InterPro"/>
</dbReference>
<dbReference type="OrthoDB" id="9786032at2"/>
<protein>
    <submittedName>
        <fullName evidence="2">GNAT family N-acetyltransferase</fullName>
    </submittedName>
</protein>
<sequence length="157" mass="18471">MDVRLSRANIGDAKELHAMQVKAFKELLEKYQDFDTSPANESIEKVEARLKQDFTFYYFICIGQQKVGAIRIVDKMETGKNKRISPVFILPEFQGKGIAQKAIRLCEEMHGKENWELDTILQEQRNCHLYEKMGYRQTGKTEIINERLTLTFYEKRE</sequence>
<accession>A0A9X5GSH1</accession>
<dbReference type="PROSITE" id="PS51186">
    <property type="entry name" value="GNAT"/>
    <property type="match status" value="1"/>
</dbReference>
<dbReference type="Proteomes" id="UP001154420">
    <property type="component" value="Unassembled WGS sequence"/>
</dbReference>
<dbReference type="AlphaFoldDB" id="A0A9X5GSH1"/>
<dbReference type="Gene3D" id="3.40.630.30">
    <property type="match status" value="1"/>
</dbReference>
<evidence type="ECO:0000313" key="3">
    <source>
        <dbReference type="Proteomes" id="UP001154420"/>
    </source>
</evidence>
<gene>
    <name evidence="2" type="ORF">D5281_10170</name>
</gene>
<name>A0A9X5GSH1_9FIRM</name>
<proteinExistence type="predicted"/>
<evidence type="ECO:0000313" key="2">
    <source>
        <dbReference type="EMBL" id="NBJ92950.1"/>
    </source>
</evidence>
<dbReference type="SUPFAM" id="SSF55729">
    <property type="entry name" value="Acyl-CoA N-acyltransferases (Nat)"/>
    <property type="match status" value="1"/>
</dbReference>
<reference evidence="2" key="1">
    <citation type="submission" date="2018-09" db="EMBL/GenBank/DDBJ databases">
        <title>Murine metabolic-syndrome-specific gut microbial biobank.</title>
        <authorList>
            <person name="Liu C."/>
        </authorList>
    </citation>
    <scope>NUCLEOTIDE SEQUENCE</scope>
    <source>
        <strain evidence="2">D42-62</strain>
    </source>
</reference>